<dbReference type="InterPro" id="IPR011652">
    <property type="entry name" value="MORN_2"/>
</dbReference>
<evidence type="ECO:0000313" key="1">
    <source>
        <dbReference type="EMBL" id="RUT06509.1"/>
    </source>
</evidence>
<reference evidence="1" key="1">
    <citation type="submission" date="2018-12" db="EMBL/GenBank/DDBJ databases">
        <authorList>
            <person name="Will S."/>
            <person name="Neumann-Schaal M."/>
            <person name="Henke P."/>
        </authorList>
    </citation>
    <scope>NUCLEOTIDE SEQUENCE</scope>
    <source>
        <strain evidence="1">PCC 7102</strain>
    </source>
</reference>
<protein>
    <recommendedName>
        <fullName evidence="3">Antitoxin YwqK</fullName>
    </recommendedName>
</protein>
<dbReference type="EMBL" id="RSCL01000006">
    <property type="protein sequence ID" value="RUT06509.1"/>
    <property type="molecule type" value="Genomic_DNA"/>
</dbReference>
<proteinExistence type="predicted"/>
<keyword evidence="2" id="KW-1185">Reference proteome</keyword>
<comment type="caution">
    <text evidence="1">The sequence shown here is derived from an EMBL/GenBank/DDBJ whole genome shotgun (WGS) entry which is preliminary data.</text>
</comment>
<accession>A0A3S1CQE9</accession>
<organism evidence="1 2">
    <name type="scientific">Dulcicalothrix desertica PCC 7102</name>
    <dbReference type="NCBI Taxonomy" id="232991"/>
    <lineage>
        <taxon>Bacteria</taxon>
        <taxon>Bacillati</taxon>
        <taxon>Cyanobacteriota</taxon>
        <taxon>Cyanophyceae</taxon>
        <taxon>Nostocales</taxon>
        <taxon>Calotrichaceae</taxon>
        <taxon>Dulcicalothrix</taxon>
    </lineage>
</organism>
<gene>
    <name evidence="1" type="ORF">DSM106972_027660</name>
</gene>
<reference evidence="1" key="2">
    <citation type="journal article" date="2019" name="Genome Biol. Evol.">
        <title>Day and night: Metabolic profiles and evolutionary relationships of six axenic non-marine cyanobacteria.</title>
        <authorList>
            <person name="Will S.E."/>
            <person name="Henke P."/>
            <person name="Boedeker C."/>
            <person name="Huang S."/>
            <person name="Brinkmann H."/>
            <person name="Rohde M."/>
            <person name="Jarek M."/>
            <person name="Friedl T."/>
            <person name="Seufert S."/>
            <person name="Schumacher M."/>
            <person name="Overmann J."/>
            <person name="Neumann-Schaal M."/>
            <person name="Petersen J."/>
        </authorList>
    </citation>
    <scope>NUCLEOTIDE SEQUENCE [LARGE SCALE GENOMIC DNA]</scope>
    <source>
        <strain evidence="1">PCC 7102</strain>
    </source>
</reference>
<dbReference type="Pfam" id="PF07661">
    <property type="entry name" value="MORN_2"/>
    <property type="match status" value="2"/>
</dbReference>
<dbReference type="Gene3D" id="2.20.110.10">
    <property type="entry name" value="Histone H3 K4-specific methyltransferase SET7/9 N-terminal domain"/>
    <property type="match status" value="1"/>
</dbReference>
<dbReference type="Proteomes" id="UP000271624">
    <property type="component" value="Unassembled WGS sequence"/>
</dbReference>
<dbReference type="SUPFAM" id="SSF82185">
    <property type="entry name" value="Histone H3 K4-specific methyltransferase SET7/9 N-terminal domain"/>
    <property type="match status" value="1"/>
</dbReference>
<dbReference type="AlphaFoldDB" id="A0A3S1CQE9"/>
<name>A0A3S1CQE9_9CYAN</name>
<evidence type="ECO:0000313" key="2">
    <source>
        <dbReference type="Proteomes" id="UP000271624"/>
    </source>
</evidence>
<sequence>MFVIGTGYFMRVSISELDYSDYHVYIYQGKDFTGIAYENSNSGQLLAENSYVDGVLQGISREWYENGQLHYEYYYESGALDGLCKEWYESGQLKIECLYKFGIIISKKQWNEDGKLIEEYELDEIDANFQLLKKLSKLKLASNKDFIKLLTQG</sequence>
<evidence type="ECO:0008006" key="3">
    <source>
        <dbReference type="Google" id="ProtNLM"/>
    </source>
</evidence>